<dbReference type="HOGENOM" id="CLU_1200575_0_0_1"/>
<proteinExistence type="predicted"/>
<evidence type="ECO:0000256" key="1">
    <source>
        <dbReference type="SAM" id="MobiDB-lite"/>
    </source>
</evidence>
<accession>A0A0C3L6I0</accession>
<organism evidence="2 3">
    <name type="scientific">Tulasnella calospora MUT 4182</name>
    <dbReference type="NCBI Taxonomy" id="1051891"/>
    <lineage>
        <taxon>Eukaryota</taxon>
        <taxon>Fungi</taxon>
        <taxon>Dikarya</taxon>
        <taxon>Basidiomycota</taxon>
        <taxon>Agaricomycotina</taxon>
        <taxon>Agaricomycetes</taxon>
        <taxon>Cantharellales</taxon>
        <taxon>Tulasnellaceae</taxon>
        <taxon>Tulasnella</taxon>
    </lineage>
</organism>
<gene>
    <name evidence="2" type="ORF">M407DRAFT_6140</name>
</gene>
<evidence type="ECO:0000313" key="3">
    <source>
        <dbReference type="Proteomes" id="UP000054248"/>
    </source>
</evidence>
<feature type="region of interest" description="Disordered" evidence="1">
    <location>
        <begin position="212"/>
        <end position="231"/>
    </location>
</feature>
<keyword evidence="3" id="KW-1185">Reference proteome</keyword>
<dbReference type="EMBL" id="KN822982">
    <property type="protein sequence ID" value="KIO29453.1"/>
    <property type="molecule type" value="Genomic_DNA"/>
</dbReference>
<dbReference type="AlphaFoldDB" id="A0A0C3L6I0"/>
<dbReference type="Proteomes" id="UP000054248">
    <property type="component" value="Unassembled WGS sequence"/>
</dbReference>
<reference evidence="2 3" key="1">
    <citation type="submission" date="2014-04" db="EMBL/GenBank/DDBJ databases">
        <authorList>
            <consortium name="DOE Joint Genome Institute"/>
            <person name="Kuo A."/>
            <person name="Girlanda M."/>
            <person name="Perotto S."/>
            <person name="Kohler A."/>
            <person name="Nagy L.G."/>
            <person name="Floudas D."/>
            <person name="Copeland A."/>
            <person name="Barry K.W."/>
            <person name="Cichocki N."/>
            <person name="Veneault-Fourrey C."/>
            <person name="LaButti K."/>
            <person name="Lindquist E.A."/>
            <person name="Lipzen A."/>
            <person name="Lundell T."/>
            <person name="Morin E."/>
            <person name="Murat C."/>
            <person name="Sun H."/>
            <person name="Tunlid A."/>
            <person name="Henrissat B."/>
            <person name="Grigoriev I.V."/>
            <person name="Hibbett D.S."/>
            <person name="Martin F."/>
            <person name="Nordberg H.P."/>
            <person name="Cantor M.N."/>
            <person name="Hua S.X."/>
        </authorList>
    </citation>
    <scope>NUCLEOTIDE SEQUENCE [LARGE SCALE GENOMIC DNA]</scope>
    <source>
        <strain evidence="2 3">MUT 4182</strain>
    </source>
</reference>
<sequence length="231" mass="25966">MLKEAKKKLNSFSGLKVWTRPKPPALSVVVQARKRLRPGGVTIRGASSIEQAFILVSNRHMEPITKFSSWGATSEHVILKRPLYQMLAERKLHFAPRCGPDELTTSLHGINWSTVVRLGHVYEARRIYSQGQNSLAAPMVIHSADDGMERNVKSKLQQRSYSVELQSLIETWLEQGASIEGKTVGTRMTTQPQNSTPGALFISVSNKRPRIQKEGDWPIPFDKRTKRGRAP</sequence>
<name>A0A0C3L6I0_9AGAM</name>
<protein>
    <submittedName>
        <fullName evidence="2">Uncharacterized protein</fullName>
    </submittedName>
</protein>
<evidence type="ECO:0000313" key="2">
    <source>
        <dbReference type="EMBL" id="KIO29453.1"/>
    </source>
</evidence>
<reference evidence="3" key="2">
    <citation type="submission" date="2015-01" db="EMBL/GenBank/DDBJ databases">
        <title>Evolutionary Origins and Diversification of the Mycorrhizal Mutualists.</title>
        <authorList>
            <consortium name="DOE Joint Genome Institute"/>
            <consortium name="Mycorrhizal Genomics Consortium"/>
            <person name="Kohler A."/>
            <person name="Kuo A."/>
            <person name="Nagy L.G."/>
            <person name="Floudas D."/>
            <person name="Copeland A."/>
            <person name="Barry K.W."/>
            <person name="Cichocki N."/>
            <person name="Veneault-Fourrey C."/>
            <person name="LaButti K."/>
            <person name="Lindquist E.A."/>
            <person name="Lipzen A."/>
            <person name="Lundell T."/>
            <person name="Morin E."/>
            <person name="Murat C."/>
            <person name="Riley R."/>
            <person name="Ohm R."/>
            <person name="Sun H."/>
            <person name="Tunlid A."/>
            <person name="Henrissat B."/>
            <person name="Grigoriev I.V."/>
            <person name="Hibbett D.S."/>
            <person name="Martin F."/>
        </authorList>
    </citation>
    <scope>NUCLEOTIDE SEQUENCE [LARGE SCALE GENOMIC DNA]</scope>
    <source>
        <strain evidence="3">MUT 4182</strain>
    </source>
</reference>